<protein>
    <submittedName>
        <fullName evidence="2">Uncharacterized protein</fullName>
    </submittedName>
</protein>
<dbReference type="PANTHER" id="PTHR33376">
    <property type="match status" value="1"/>
</dbReference>
<gene>
    <name evidence="2" type="ORF">METZ01_LOCUS285235</name>
</gene>
<organism evidence="2">
    <name type="scientific">marine metagenome</name>
    <dbReference type="NCBI Taxonomy" id="408172"/>
    <lineage>
        <taxon>unclassified sequences</taxon>
        <taxon>metagenomes</taxon>
        <taxon>ecological metagenomes</taxon>
    </lineage>
</organism>
<dbReference type="AlphaFoldDB" id="A0A382LBZ9"/>
<dbReference type="CDD" id="cd13666">
    <property type="entry name" value="PBP2_TRAP_DctP_like_1"/>
    <property type="match status" value="1"/>
</dbReference>
<dbReference type="Pfam" id="PF03480">
    <property type="entry name" value="DctP"/>
    <property type="match status" value="1"/>
</dbReference>
<evidence type="ECO:0000313" key="2">
    <source>
        <dbReference type="EMBL" id="SVC32381.1"/>
    </source>
</evidence>
<dbReference type="InterPro" id="IPR038404">
    <property type="entry name" value="TRAP_DctP_sf"/>
</dbReference>
<dbReference type="InterPro" id="IPR018389">
    <property type="entry name" value="DctP_fam"/>
</dbReference>
<name>A0A382LBZ9_9ZZZZ</name>
<feature type="non-terminal residue" evidence="2">
    <location>
        <position position="1"/>
    </location>
</feature>
<dbReference type="GO" id="GO:0055085">
    <property type="term" value="P:transmembrane transport"/>
    <property type="evidence" value="ECO:0007669"/>
    <property type="project" value="InterPro"/>
</dbReference>
<dbReference type="PANTHER" id="PTHR33376:SF15">
    <property type="entry name" value="BLL6794 PROTEIN"/>
    <property type="match status" value="1"/>
</dbReference>
<proteinExistence type="predicted"/>
<accession>A0A382LBZ9</accession>
<reference evidence="2" key="1">
    <citation type="submission" date="2018-05" db="EMBL/GenBank/DDBJ databases">
        <authorList>
            <person name="Lanie J.A."/>
            <person name="Ng W.-L."/>
            <person name="Kazmierczak K.M."/>
            <person name="Andrzejewski T.M."/>
            <person name="Davidsen T.M."/>
            <person name="Wayne K.J."/>
            <person name="Tettelin H."/>
            <person name="Glass J.I."/>
            <person name="Rusch D."/>
            <person name="Podicherti R."/>
            <person name="Tsui H.-C.T."/>
            <person name="Winkler M.E."/>
        </authorList>
    </citation>
    <scope>NUCLEOTIDE SEQUENCE</scope>
</reference>
<evidence type="ECO:0000256" key="1">
    <source>
        <dbReference type="ARBA" id="ARBA00022729"/>
    </source>
</evidence>
<dbReference type="Gene3D" id="3.40.190.170">
    <property type="entry name" value="Bacterial extracellular solute-binding protein, family 7"/>
    <property type="match status" value="1"/>
</dbReference>
<dbReference type="NCBIfam" id="NF037995">
    <property type="entry name" value="TRAP_S1"/>
    <property type="match status" value="1"/>
</dbReference>
<keyword evidence="1" id="KW-0732">Signal</keyword>
<dbReference type="EMBL" id="UINC01085131">
    <property type="protein sequence ID" value="SVC32381.1"/>
    <property type="molecule type" value="Genomic_DNA"/>
</dbReference>
<sequence length="364" mass="40152">VVSKLSCYPRSLANLCLLLLLCSAGTTAQQIIPITAVSGYPPTALWIETFLTHFIPEADRQLAATRTYAIDWNTPFGSVARPGGAFEAIQYGLADIGIITTSFHSDKIPFYNLSYVTPFVTTDMGLVVRTVSELHEHYPALKQLWGDYRQVYLTTAGLVDTYQALMNQPITVLEDFRGLRMSGVGMNLLYFAGLGTVGVSSSLADFYNNIATGLTDGAIVWPEAIVSFKLYEVAPYLIDARLGAVSSVAISANKHTWNQLPDEVRGALLTAAEVYRDELALETVRRSTRAMESFEALGGVIVSLSDEQRSEWAASVPDLTGAWVADIERRGLPGRELLQAYMNTMRANDQPIMRHWDREQNTKP</sequence>